<dbReference type="AlphaFoldDB" id="A0AAV5V7P6"/>
<evidence type="ECO:0000256" key="1">
    <source>
        <dbReference type="ARBA" id="ARBA00009500"/>
    </source>
</evidence>
<feature type="domain" description="Serpin" evidence="2">
    <location>
        <begin position="1"/>
        <end position="187"/>
    </location>
</feature>
<dbReference type="GO" id="GO:0005615">
    <property type="term" value="C:extracellular space"/>
    <property type="evidence" value="ECO:0007669"/>
    <property type="project" value="InterPro"/>
</dbReference>
<proteinExistence type="inferred from homology"/>
<dbReference type="InterPro" id="IPR042178">
    <property type="entry name" value="Serpin_sf_1"/>
</dbReference>
<evidence type="ECO:0000259" key="2">
    <source>
        <dbReference type="Pfam" id="PF00079"/>
    </source>
</evidence>
<feature type="non-terminal residue" evidence="3">
    <location>
        <position position="187"/>
    </location>
</feature>
<dbReference type="PANTHER" id="PTHR11461:SF211">
    <property type="entry name" value="GH10112P-RELATED"/>
    <property type="match status" value="1"/>
</dbReference>
<dbReference type="InterPro" id="IPR036186">
    <property type="entry name" value="Serpin_sf"/>
</dbReference>
<dbReference type="InterPro" id="IPR023796">
    <property type="entry name" value="Serpin_dom"/>
</dbReference>
<evidence type="ECO:0000313" key="3">
    <source>
        <dbReference type="EMBL" id="GMT13890.1"/>
    </source>
</evidence>
<gene>
    <name evidence="3" type="ORF">PFISCL1PPCAC_5187</name>
</gene>
<dbReference type="InterPro" id="IPR000215">
    <property type="entry name" value="Serpin_fam"/>
</dbReference>
<comment type="caution">
    <text evidence="3">The sequence shown here is derived from an EMBL/GenBank/DDBJ whole genome shotgun (WGS) entry which is preliminary data.</text>
</comment>
<dbReference type="InterPro" id="IPR042185">
    <property type="entry name" value="Serpin_sf_2"/>
</dbReference>
<accession>A0AAV5V7P6</accession>
<keyword evidence="4" id="KW-1185">Reference proteome</keyword>
<dbReference type="Gene3D" id="3.30.497.10">
    <property type="entry name" value="Antithrombin, subunit I, domain 2"/>
    <property type="match status" value="1"/>
</dbReference>
<dbReference type="PANTHER" id="PTHR11461">
    <property type="entry name" value="SERINE PROTEASE INHIBITOR, SERPIN"/>
    <property type="match status" value="1"/>
</dbReference>
<dbReference type="Proteomes" id="UP001432322">
    <property type="component" value="Unassembled WGS sequence"/>
</dbReference>
<name>A0AAV5V7P6_9BILA</name>
<dbReference type="SUPFAM" id="SSF56574">
    <property type="entry name" value="Serpins"/>
    <property type="match status" value="1"/>
</dbReference>
<dbReference type="EMBL" id="BTSY01000002">
    <property type="protein sequence ID" value="GMT13890.1"/>
    <property type="molecule type" value="Genomic_DNA"/>
</dbReference>
<dbReference type="Gene3D" id="2.30.39.10">
    <property type="entry name" value="Alpha-1-antitrypsin, domain 1"/>
    <property type="match status" value="1"/>
</dbReference>
<evidence type="ECO:0000313" key="4">
    <source>
        <dbReference type="Proteomes" id="UP001432322"/>
    </source>
</evidence>
<reference evidence="3" key="1">
    <citation type="submission" date="2023-10" db="EMBL/GenBank/DDBJ databases">
        <title>Genome assembly of Pristionchus species.</title>
        <authorList>
            <person name="Yoshida K."/>
            <person name="Sommer R.J."/>
        </authorList>
    </citation>
    <scope>NUCLEOTIDE SEQUENCE</scope>
    <source>
        <strain evidence="3">RS5133</strain>
    </source>
</reference>
<organism evidence="3 4">
    <name type="scientific">Pristionchus fissidentatus</name>
    <dbReference type="NCBI Taxonomy" id="1538716"/>
    <lineage>
        <taxon>Eukaryota</taxon>
        <taxon>Metazoa</taxon>
        <taxon>Ecdysozoa</taxon>
        <taxon>Nematoda</taxon>
        <taxon>Chromadorea</taxon>
        <taxon>Rhabditida</taxon>
        <taxon>Rhabditina</taxon>
        <taxon>Diplogasteromorpha</taxon>
        <taxon>Diplogasteroidea</taxon>
        <taxon>Neodiplogasteridae</taxon>
        <taxon>Pristionchus</taxon>
    </lineage>
</organism>
<dbReference type="Pfam" id="PF00079">
    <property type="entry name" value="Serpin"/>
    <property type="match status" value="1"/>
</dbReference>
<comment type="similarity">
    <text evidence="1">Belongs to the serpin family.</text>
</comment>
<sequence>MNNFVEKETDGKMRDIISAQQITDDLASLLVNAVHFKGAWEKPFSKFSTHNRTFRGFRGDRELLFMTRVEKELLVNLENEFGTALLIPYQGNEFQFFMIMPKEFLDFEKMRNDLTGEKINQILYYASPTFARVIFSIMKIGSDFDGVEVLKRLGVHKVFSDGADLSKLSDSRLAVSRIVHGATIEVS</sequence>
<protein>
    <recommendedName>
        <fullName evidence="2">Serpin domain-containing protein</fullName>
    </recommendedName>
</protein>
<dbReference type="GO" id="GO:0004867">
    <property type="term" value="F:serine-type endopeptidase inhibitor activity"/>
    <property type="evidence" value="ECO:0007669"/>
    <property type="project" value="InterPro"/>
</dbReference>